<sequence>MTYSFNFCSKSAISLATFVERIKSHYTGPDCLDRKHVNFFALQLQLLANNKYFLTDLVCDNVLKETLKIESGNTYANDSWVIYINKSPFFQVRVCFWHSDGEKQCQNDKLNVYRCLHDHNFAFLTTNYFGPGYISRLFQYDYSDELEEGCDSCLQSLGSHQLSSGEVIYYEPSKDAHLQVPPKAFSISLNLMFETNGNKQFVFDIETGRIVHTVISSDAIAKQFIKELVDDAV</sequence>
<dbReference type="AlphaFoldDB" id="A0A849VN07"/>
<evidence type="ECO:0000313" key="2">
    <source>
        <dbReference type="Proteomes" id="UP000586305"/>
    </source>
</evidence>
<reference evidence="1 2" key="1">
    <citation type="submission" date="2020-04" db="EMBL/GenBank/DDBJ databases">
        <title>Pseudoalteromonas caenipelagi sp. nov., isolated from a tidal flat.</title>
        <authorList>
            <person name="Park S."/>
            <person name="Yoon J.-H."/>
        </authorList>
    </citation>
    <scope>NUCLEOTIDE SEQUENCE [LARGE SCALE GENOMIC DNA]</scope>
    <source>
        <strain evidence="1 2">JBTF-M23</strain>
    </source>
</reference>
<proteinExistence type="predicted"/>
<accession>A0A849VN07</accession>
<comment type="caution">
    <text evidence="1">The sequence shown here is derived from an EMBL/GenBank/DDBJ whole genome shotgun (WGS) entry which is preliminary data.</text>
</comment>
<keyword evidence="2" id="KW-1185">Reference proteome</keyword>
<protein>
    <submittedName>
        <fullName evidence="1">Uncharacterized protein</fullName>
    </submittedName>
</protein>
<dbReference type="Proteomes" id="UP000586305">
    <property type="component" value="Unassembled WGS sequence"/>
</dbReference>
<name>A0A849VN07_9GAMM</name>
<organism evidence="1 2">
    <name type="scientific">Pseudoalteromonas caenipelagi</name>
    <dbReference type="NCBI Taxonomy" id="2726988"/>
    <lineage>
        <taxon>Bacteria</taxon>
        <taxon>Pseudomonadati</taxon>
        <taxon>Pseudomonadota</taxon>
        <taxon>Gammaproteobacteria</taxon>
        <taxon>Alteromonadales</taxon>
        <taxon>Pseudoalteromonadaceae</taxon>
        <taxon>Pseudoalteromonas</taxon>
    </lineage>
</organism>
<dbReference type="EMBL" id="JABBPG010000013">
    <property type="protein sequence ID" value="NOU52937.1"/>
    <property type="molecule type" value="Genomic_DNA"/>
</dbReference>
<gene>
    <name evidence="1" type="ORF">HG263_20765</name>
</gene>
<dbReference type="RefSeq" id="WP_171627988.1">
    <property type="nucleotide sequence ID" value="NZ_JABBPG010000013.1"/>
</dbReference>
<evidence type="ECO:0000313" key="1">
    <source>
        <dbReference type="EMBL" id="NOU52937.1"/>
    </source>
</evidence>